<evidence type="ECO:0000313" key="1">
    <source>
        <dbReference type="EMBL" id="ECW1067383.1"/>
    </source>
</evidence>
<reference evidence="1" key="1">
    <citation type="submission" date="2019-09" db="EMBL/GenBank/DDBJ databases">
        <authorList>
            <consortium name="PulseNet: The National Subtyping Network for Foodborne Disease Surveillance"/>
            <person name="Tarr C.L."/>
            <person name="Trees E."/>
            <person name="Katz L.S."/>
            <person name="Carleton-Romer H.A."/>
            <person name="Stroika S."/>
            <person name="Kucerova Z."/>
            <person name="Roache K.F."/>
            <person name="Sabol A.L."/>
            <person name="Besser J."/>
            <person name="Gerner-Smidt P."/>
        </authorList>
    </citation>
    <scope>NUCLEOTIDE SEQUENCE</scope>
    <source>
        <strain evidence="1">PNUSAL005726</strain>
    </source>
</reference>
<sequence>MKAILINESECEKDLNSMYDINNIDAVIEKLTEMNPNELIEGDLVNLLYVQVWSEYHPFGLFKFIGLEDECMKFQYLEIEWL</sequence>
<name>A0A612SJN4_LISMN</name>
<accession>A0A612SJN4</accession>
<dbReference type="RefSeq" id="WP_070255980.1">
    <property type="nucleotide sequence ID" value="NZ_MKOF01000012.1"/>
</dbReference>
<comment type="caution">
    <text evidence="1">The sequence shown here is derived from an EMBL/GenBank/DDBJ whole genome shotgun (WGS) entry which is preliminary data.</text>
</comment>
<dbReference type="AlphaFoldDB" id="A0A612SJN4"/>
<dbReference type="EMBL" id="AAKVIX010000001">
    <property type="protein sequence ID" value="ECW1067383.1"/>
    <property type="molecule type" value="Genomic_DNA"/>
</dbReference>
<protein>
    <submittedName>
        <fullName evidence="1">Uncharacterized protein</fullName>
    </submittedName>
</protein>
<proteinExistence type="predicted"/>
<gene>
    <name evidence="1" type="ORF">F3Q70_01525</name>
</gene>
<organism evidence="1">
    <name type="scientific">Listeria monocytogenes</name>
    <dbReference type="NCBI Taxonomy" id="1639"/>
    <lineage>
        <taxon>Bacteria</taxon>
        <taxon>Bacillati</taxon>
        <taxon>Bacillota</taxon>
        <taxon>Bacilli</taxon>
        <taxon>Bacillales</taxon>
        <taxon>Listeriaceae</taxon>
        <taxon>Listeria</taxon>
    </lineage>
</organism>